<dbReference type="RefSeq" id="WP_010953257.1">
    <property type="nucleotide sequence ID" value="NZ_BQHP01000019.1"/>
</dbReference>
<reference evidence="2 3" key="1">
    <citation type="submission" date="2020-07" db="EMBL/GenBank/DDBJ databases">
        <title>Diversity of carbapenemase encoding genes among Pseudomonas putida group clinical isolates in a tertiary Brazilian hospital.</title>
        <authorList>
            <person name="Alberto-Lei F."/>
            <person name="Nodari C.S."/>
            <person name="Streling A.P."/>
            <person name="Paulino J.T."/>
            <person name="Bessa-Neto F.O."/>
            <person name="Cayo R."/>
            <person name="Gales A.C."/>
        </authorList>
    </citation>
    <scope>NUCLEOTIDE SEQUENCE [LARGE SCALE GENOMIC DNA]</scope>
    <source>
        <strain evidence="2 3">11213</strain>
    </source>
</reference>
<dbReference type="Proteomes" id="UP000577346">
    <property type="component" value="Unassembled WGS sequence"/>
</dbReference>
<feature type="chain" id="PRO_5030718118" description="Internal virion protein B" evidence="1">
    <location>
        <begin position="18"/>
        <end position="186"/>
    </location>
</feature>
<dbReference type="AlphaFoldDB" id="A0A7W2M1I2"/>
<accession>A0A7W2M1I2</accession>
<gene>
    <name evidence="2" type="ORF">H4C15_25300</name>
</gene>
<evidence type="ECO:0008006" key="4">
    <source>
        <dbReference type="Google" id="ProtNLM"/>
    </source>
</evidence>
<organism evidence="2 3">
    <name type="scientific">Pseudomonas juntendi</name>
    <dbReference type="NCBI Taxonomy" id="2666183"/>
    <lineage>
        <taxon>Bacteria</taxon>
        <taxon>Pseudomonadati</taxon>
        <taxon>Pseudomonadota</taxon>
        <taxon>Gammaproteobacteria</taxon>
        <taxon>Pseudomonadales</taxon>
        <taxon>Pseudomonadaceae</taxon>
        <taxon>Pseudomonas</taxon>
    </lineage>
</organism>
<feature type="signal peptide" evidence="1">
    <location>
        <begin position="1"/>
        <end position="17"/>
    </location>
</feature>
<evidence type="ECO:0000256" key="1">
    <source>
        <dbReference type="SAM" id="SignalP"/>
    </source>
</evidence>
<comment type="caution">
    <text evidence="2">The sequence shown here is derived from an EMBL/GenBank/DDBJ whole genome shotgun (WGS) entry which is preliminary data.</text>
</comment>
<keyword evidence="1" id="KW-0732">Signal</keyword>
<name>A0A7W2M1I2_9PSED</name>
<dbReference type="Pfam" id="PF24072">
    <property type="entry name" value="T7_gp14"/>
    <property type="match status" value="1"/>
</dbReference>
<evidence type="ECO:0000313" key="3">
    <source>
        <dbReference type="Proteomes" id="UP000577346"/>
    </source>
</evidence>
<protein>
    <recommendedName>
        <fullName evidence="4">Internal virion protein B</fullName>
    </recommendedName>
</protein>
<proteinExistence type="predicted"/>
<dbReference type="EMBL" id="JACGDA010000084">
    <property type="protein sequence ID" value="MBA6150771.1"/>
    <property type="molecule type" value="Genomic_DNA"/>
</dbReference>
<dbReference type="InterPro" id="IPR038996">
    <property type="entry name" value="Gp14"/>
</dbReference>
<sequence>MCTIVAAAWAATAIAAAGTTASVVQQNQQAKSTAAYEEQQSENDLKAYQDNQAQTGYANEQARQSASQQEYQNNLKARAAMSTARAQASEAGVEGNSVDALLADLSAQRDNYNQSVEQNYSTTVANNNTQLQNNYYGTQSALNSLRSVDSPNYLEAASRLGSSALGAYSTQLRANSGSTTVTPNGS</sequence>
<evidence type="ECO:0000313" key="2">
    <source>
        <dbReference type="EMBL" id="MBA6150771.1"/>
    </source>
</evidence>